<accession>A0AA41U204</accession>
<feature type="domain" description="AB hydrolase-1" evidence="2">
    <location>
        <begin position="51"/>
        <end position="168"/>
    </location>
</feature>
<dbReference type="InterPro" id="IPR050266">
    <property type="entry name" value="AB_hydrolase_sf"/>
</dbReference>
<dbReference type="GO" id="GO:0016787">
    <property type="term" value="F:hydrolase activity"/>
    <property type="evidence" value="ECO:0007669"/>
    <property type="project" value="UniProtKB-KW"/>
</dbReference>
<dbReference type="InterPro" id="IPR000639">
    <property type="entry name" value="Epox_hydrolase-like"/>
</dbReference>
<evidence type="ECO:0000313" key="3">
    <source>
        <dbReference type="EMBL" id="MCF2530206.1"/>
    </source>
</evidence>
<dbReference type="PANTHER" id="PTHR43798">
    <property type="entry name" value="MONOACYLGLYCEROL LIPASE"/>
    <property type="match status" value="1"/>
</dbReference>
<dbReference type="RefSeq" id="WP_235054875.1">
    <property type="nucleotide sequence ID" value="NZ_JAKFHA010000015.1"/>
</dbReference>
<proteinExistence type="predicted"/>
<dbReference type="SUPFAM" id="SSF53474">
    <property type="entry name" value="alpha/beta-Hydrolases"/>
    <property type="match status" value="1"/>
</dbReference>
<dbReference type="PANTHER" id="PTHR43798:SF31">
    <property type="entry name" value="AB HYDROLASE SUPERFAMILY PROTEIN YCLE"/>
    <property type="match status" value="1"/>
</dbReference>
<dbReference type="PRINTS" id="PR00412">
    <property type="entry name" value="EPOXHYDRLASE"/>
</dbReference>
<dbReference type="EMBL" id="JAKFHA010000015">
    <property type="protein sequence ID" value="MCF2530206.1"/>
    <property type="molecule type" value="Genomic_DNA"/>
</dbReference>
<comment type="caution">
    <text evidence="3">The sequence shown here is derived from an EMBL/GenBank/DDBJ whole genome shotgun (WGS) entry which is preliminary data.</text>
</comment>
<dbReference type="InterPro" id="IPR029058">
    <property type="entry name" value="AB_hydrolase_fold"/>
</dbReference>
<evidence type="ECO:0000259" key="2">
    <source>
        <dbReference type="Pfam" id="PF00561"/>
    </source>
</evidence>
<evidence type="ECO:0000313" key="4">
    <source>
        <dbReference type="Proteomes" id="UP001165378"/>
    </source>
</evidence>
<dbReference type="Pfam" id="PF00561">
    <property type="entry name" value="Abhydrolase_1"/>
    <property type="match status" value="1"/>
</dbReference>
<dbReference type="Proteomes" id="UP001165378">
    <property type="component" value="Unassembled WGS sequence"/>
</dbReference>
<organism evidence="3 4">
    <name type="scientific">Yinghuangia soli</name>
    <dbReference type="NCBI Taxonomy" id="2908204"/>
    <lineage>
        <taxon>Bacteria</taxon>
        <taxon>Bacillati</taxon>
        <taxon>Actinomycetota</taxon>
        <taxon>Actinomycetes</taxon>
        <taxon>Kitasatosporales</taxon>
        <taxon>Streptomycetaceae</taxon>
        <taxon>Yinghuangia</taxon>
    </lineage>
</organism>
<dbReference type="PRINTS" id="PR00111">
    <property type="entry name" value="ABHYDROLASE"/>
</dbReference>
<dbReference type="Gene3D" id="3.40.50.1820">
    <property type="entry name" value="alpha/beta hydrolase"/>
    <property type="match status" value="1"/>
</dbReference>
<reference evidence="3" key="1">
    <citation type="submission" date="2022-01" db="EMBL/GenBank/DDBJ databases">
        <title>Genome-Based Taxonomic Classification of the Phylum Actinobacteria.</title>
        <authorList>
            <person name="Gao Y."/>
        </authorList>
    </citation>
    <scope>NUCLEOTIDE SEQUENCE</scope>
    <source>
        <strain evidence="3">KLBMP 8922</strain>
    </source>
</reference>
<name>A0AA41U204_9ACTN</name>
<dbReference type="GO" id="GO:0016020">
    <property type="term" value="C:membrane"/>
    <property type="evidence" value="ECO:0007669"/>
    <property type="project" value="TreeGrafter"/>
</dbReference>
<keyword evidence="1 3" id="KW-0378">Hydrolase</keyword>
<dbReference type="InterPro" id="IPR000073">
    <property type="entry name" value="AB_hydrolase_1"/>
</dbReference>
<gene>
    <name evidence="3" type="ORF">LZ495_23695</name>
</gene>
<dbReference type="AlphaFoldDB" id="A0AA41U204"/>
<evidence type="ECO:0000256" key="1">
    <source>
        <dbReference type="ARBA" id="ARBA00022801"/>
    </source>
</evidence>
<keyword evidence="4" id="KW-1185">Reference proteome</keyword>
<protein>
    <submittedName>
        <fullName evidence="3">Alpha/beta hydrolase</fullName>
    </submittedName>
</protein>
<sequence>MTGAVRSWTESSLLLAGAEGGPGDEQGTALLLHYGDLPAATAAEDPAGEAPPVLLVHGYAGSIADWDGVAPELAEDRRVVAYDHRGHGASTKFGDRRAYGLDLLGADLEAFAARMLPGPVDLVGHSMGGVLALRYALAHPERVRSLVLMNTAPEPASSWGVRLLFRLLDVLVRRRGMGPVMWFVERMVPVPGDASPRDLARMERQAAAVAGMDPAAFVALGKAIRSYPSLRDRLSAVACPVTVLSGPHDPGLQTAAAHLAAGIPGARLVVLPGAGHNSQTEAPKEWLEAVRDHLARAAGTPASP</sequence>